<gene>
    <name evidence="3" type="ORF">MYCIT1_LOCUS20865</name>
</gene>
<evidence type="ECO:0000313" key="4">
    <source>
        <dbReference type="Proteomes" id="UP001295794"/>
    </source>
</evidence>
<keyword evidence="2" id="KW-0472">Membrane</keyword>
<feature type="transmembrane region" description="Helical" evidence="2">
    <location>
        <begin position="132"/>
        <end position="154"/>
    </location>
</feature>
<dbReference type="AlphaFoldDB" id="A0AAD2Q433"/>
<keyword evidence="4" id="KW-1185">Reference proteome</keyword>
<feature type="compositionally biased region" description="Basic residues" evidence="1">
    <location>
        <begin position="1"/>
        <end position="11"/>
    </location>
</feature>
<evidence type="ECO:0000256" key="1">
    <source>
        <dbReference type="SAM" id="MobiDB-lite"/>
    </source>
</evidence>
<feature type="compositionally biased region" description="Acidic residues" evidence="1">
    <location>
        <begin position="18"/>
        <end position="31"/>
    </location>
</feature>
<feature type="region of interest" description="Disordered" evidence="1">
    <location>
        <begin position="1"/>
        <end position="32"/>
    </location>
</feature>
<evidence type="ECO:0000256" key="2">
    <source>
        <dbReference type="SAM" id="Phobius"/>
    </source>
</evidence>
<name>A0AAD2Q433_9AGAR</name>
<protein>
    <submittedName>
        <fullName evidence="3">Uncharacterized protein</fullName>
    </submittedName>
</protein>
<organism evidence="3 4">
    <name type="scientific">Mycena citricolor</name>
    <dbReference type="NCBI Taxonomy" id="2018698"/>
    <lineage>
        <taxon>Eukaryota</taxon>
        <taxon>Fungi</taxon>
        <taxon>Dikarya</taxon>
        <taxon>Basidiomycota</taxon>
        <taxon>Agaricomycotina</taxon>
        <taxon>Agaricomycetes</taxon>
        <taxon>Agaricomycetidae</taxon>
        <taxon>Agaricales</taxon>
        <taxon>Marasmiineae</taxon>
        <taxon>Mycenaceae</taxon>
        <taxon>Mycena</taxon>
    </lineage>
</organism>
<keyword evidence="2" id="KW-1133">Transmembrane helix</keyword>
<dbReference type="Proteomes" id="UP001295794">
    <property type="component" value="Unassembled WGS sequence"/>
</dbReference>
<evidence type="ECO:0000313" key="3">
    <source>
        <dbReference type="EMBL" id="CAK5273986.1"/>
    </source>
</evidence>
<comment type="caution">
    <text evidence="3">The sequence shown here is derived from an EMBL/GenBank/DDBJ whole genome shotgun (WGS) entry which is preliminary data.</text>
</comment>
<accession>A0AAD2Q433</accession>
<keyword evidence="2" id="KW-0812">Transmembrane</keyword>
<feature type="region of interest" description="Disordered" evidence="1">
    <location>
        <begin position="60"/>
        <end position="101"/>
    </location>
</feature>
<sequence length="485" mass="53865">MPVSRHTKRIKKDTSSNVEDDAWEDVDEEQEMQSLDARQEMELFDEDDIFLTSQTQGIPINYSRTPTPRKRRHKKEFVASPGPPRKTCTPPVQSPSLTPTPSLTPLVTKKDVLDGGAFVGWYFLDVFRRAIMLLRIPLSALLFLWMLAFLIGLMSHSIRAAFRPLCFIPGLGSSSLCRPHGAAPTQSAPRWADFPSLVDMQSATVDQLLDETSSGSALALQIKKAEMATTDLVTLVGVSELRSRDILSDALRTFVDDARTTGRSLNKLSSKVSGAVDGIMAVNDYALLTIEGAHQKPAPPIWGSLIPWKSSTSKTAIILDAFEDSMNYLSFTLQRLVVEFELSMRNLDNLEEKLSVLHEMVTREDVSLSSAKSELLSELWTILGGNRRKLRGYENHLGLLKGLGQYRKQALMHVVSALQALTQMSEDIENLRERLAAPELTGSRIPVEVHIKSIQSGLERIKEGRAKAKEKETDAVRRILGSDAA</sequence>
<feature type="compositionally biased region" description="Low complexity" evidence="1">
    <location>
        <begin position="89"/>
        <end position="101"/>
    </location>
</feature>
<reference evidence="3" key="1">
    <citation type="submission" date="2023-11" db="EMBL/GenBank/DDBJ databases">
        <authorList>
            <person name="De Vega J J."/>
            <person name="De Vega J J."/>
        </authorList>
    </citation>
    <scope>NUCLEOTIDE SEQUENCE</scope>
</reference>
<dbReference type="EMBL" id="CAVNYO010000399">
    <property type="protein sequence ID" value="CAK5273986.1"/>
    <property type="molecule type" value="Genomic_DNA"/>
</dbReference>
<proteinExistence type="predicted"/>